<evidence type="ECO:0000313" key="4">
    <source>
        <dbReference type="EMBL" id="MBL0764652.1"/>
    </source>
</evidence>
<dbReference type="Gene3D" id="2.20.25.110">
    <property type="entry name" value="S-adenosyl-L-methionine-dependent methyltransferases"/>
    <property type="match status" value="1"/>
</dbReference>
<accession>A0A937AL15</accession>
<feature type="domain" description="Methyltransferase" evidence="3">
    <location>
        <begin position="50"/>
        <end position="141"/>
    </location>
</feature>
<dbReference type="PANTHER" id="PTHR43861">
    <property type="entry name" value="TRANS-ACONITATE 2-METHYLTRANSFERASE-RELATED"/>
    <property type="match status" value="1"/>
</dbReference>
<organism evidence="4 5">
    <name type="scientific">Marivirga atlantica</name>
    <dbReference type="NCBI Taxonomy" id="1548457"/>
    <lineage>
        <taxon>Bacteria</taxon>
        <taxon>Pseudomonadati</taxon>
        <taxon>Bacteroidota</taxon>
        <taxon>Cytophagia</taxon>
        <taxon>Cytophagales</taxon>
        <taxon>Marivirgaceae</taxon>
        <taxon>Marivirga</taxon>
    </lineage>
</organism>
<protein>
    <submittedName>
        <fullName evidence="4">Class I SAM-dependent methyltransferase</fullName>
    </submittedName>
</protein>
<evidence type="ECO:0000256" key="2">
    <source>
        <dbReference type="ARBA" id="ARBA00022679"/>
    </source>
</evidence>
<dbReference type="SUPFAM" id="SSF53335">
    <property type="entry name" value="S-adenosyl-L-methionine-dependent methyltransferases"/>
    <property type="match status" value="1"/>
</dbReference>
<gene>
    <name evidence="4" type="ORF">JKP34_05275</name>
</gene>
<dbReference type="InterPro" id="IPR041698">
    <property type="entry name" value="Methyltransf_25"/>
</dbReference>
<name>A0A937AL15_9BACT</name>
<evidence type="ECO:0000313" key="5">
    <source>
        <dbReference type="Proteomes" id="UP000642920"/>
    </source>
</evidence>
<dbReference type="Gene3D" id="3.40.50.150">
    <property type="entry name" value="Vaccinia Virus protein VP39"/>
    <property type="match status" value="1"/>
</dbReference>
<proteinExistence type="predicted"/>
<dbReference type="AlphaFoldDB" id="A0A937AL15"/>
<dbReference type="GO" id="GO:0032259">
    <property type="term" value="P:methylation"/>
    <property type="evidence" value="ECO:0007669"/>
    <property type="project" value="UniProtKB-KW"/>
</dbReference>
<dbReference type="InterPro" id="IPR029063">
    <property type="entry name" value="SAM-dependent_MTases_sf"/>
</dbReference>
<dbReference type="GO" id="GO:0008168">
    <property type="term" value="F:methyltransferase activity"/>
    <property type="evidence" value="ECO:0007669"/>
    <property type="project" value="UniProtKB-KW"/>
</dbReference>
<sequence length="246" mass="29130">MTKWGKEWFGDWFNSPYYHVLYKNRDDNEAQFFINHLVKHLKVEKDDKLLDVACGKGRHAIFLNSLGFEVDGIDLSESNISSARVHENESLHFFEHDMREPFRNAHYDFAFNLFTSIGYFEDEADNQKAISAIAASLKNGGFFILDFLNPYKVINHLVDEEIKMIEGIEFHINRSFQDTYIVKDIRFEDEGETYHYQEKVKAIRRMDFLDYFRNANLLLKDTFGSYGLETYHPEQSDRMIFITQKL</sequence>
<dbReference type="RefSeq" id="WP_201918422.1">
    <property type="nucleotide sequence ID" value="NZ_JAERQG010000001.1"/>
</dbReference>
<comment type="caution">
    <text evidence="4">The sequence shown here is derived from an EMBL/GenBank/DDBJ whole genome shotgun (WGS) entry which is preliminary data.</text>
</comment>
<dbReference type="CDD" id="cd02440">
    <property type="entry name" value="AdoMet_MTases"/>
    <property type="match status" value="1"/>
</dbReference>
<dbReference type="Proteomes" id="UP000642920">
    <property type="component" value="Unassembled WGS sequence"/>
</dbReference>
<evidence type="ECO:0000259" key="3">
    <source>
        <dbReference type="Pfam" id="PF13649"/>
    </source>
</evidence>
<dbReference type="Pfam" id="PF13649">
    <property type="entry name" value="Methyltransf_25"/>
    <property type="match status" value="1"/>
</dbReference>
<keyword evidence="5" id="KW-1185">Reference proteome</keyword>
<reference evidence="4" key="1">
    <citation type="submission" date="2021-01" db="EMBL/GenBank/DDBJ databases">
        <title>Marivirga sp. nov., isolated from intertidal surface sediments.</title>
        <authorList>
            <person name="Zhang M."/>
        </authorList>
    </citation>
    <scope>NUCLEOTIDE SEQUENCE</scope>
    <source>
        <strain evidence="4">SM1354</strain>
    </source>
</reference>
<dbReference type="EMBL" id="JAERQG010000001">
    <property type="protein sequence ID" value="MBL0764652.1"/>
    <property type="molecule type" value="Genomic_DNA"/>
</dbReference>
<keyword evidence="1 4" id="KW-0489">Methyltransferase</keyword>
<evidence type="ECO:0000256" key="1">
    <source>
        <dbReference type="ARBA" id="ARBA00022603"/>
    </source>
</evidence>
<keyword evidence="2" id="KW-0808">Transferase</keyword>
<dbReference type="PANTHER" id="PTHR43861:SF1">
    <property type="entry name" value="TRANS-ACONITATE 2-METHYLTRANSFERASE"/>
    <property type="match status" value="1"/>
</dbReference>